<name>A0A6J4MBD1_9ACTN</name>
<dbReference type="InterPro" id="IPR003439">
    <property type="entry name" value="ABC_transporter-like_ATP-bd"/>
</dbReference>
<proteinExistence type="predicted"/>
<dbReference type="Gene3D" id="3.40.50.300">
    <property type="entry name" value="P-loop containing nucleotide triphosphate hydrolases"/>
    <property type="match status" value="1"/>
</dbReference>
<evidence type="ECO:0000256" key="1">
    <source>
        <dbReference type="ARBA" id="ARBA00022448"/>
    </source>
</evidence>
<evidence type="ECO:0000256" key="2">
    <source>
        <dbReference type="ARBA" id="ARBA00022741"/>
    </source>
</evidence>
<dbReference type="AlphaFoldDB" id="A0A6J4MBD1"/>
<keyword evidence="3 6" id="KW-0067">ATP-binding</keyword>
<accession>A0A6J4MBD1</accession>
<evidence type="ECO:0000256" key="4">
    <source>
        <dbReference type="SAM" id="MobiDB-lite"/>
    </source>
</evidence>
<dbReference type="GO" id="GO:0016887">
    <property type="term" value="F:ATP hydrolysis activity"/>
    <property type="evidence" value="ECO:0007669"/>
    <property type="project" value="InterPro"/>
</dbReference>
<dbReference type="PROSITE" id="PS50893">
    <property type="entry name" value="ABC_TRANSPORTER_2"/>
    <property type="match status" value="1"/>
</dbReference>
<dbReference type="InterPro" id="IPR003593">
    <property type="entry name" value="AAA+_ATPase"/>
</dbReference>
<feature type="region of interest" description="Disordered" evidence="4">
    <location>
        <begin position="224"/>
        <end position="244"/>
    </location>
</feature>
<dbReference type="InterPro" id="IPR017871">
    <property type="entry name" value="ABC_transporter-like_CS"/>
</dbReference>
<dbReference type="SUPFAM" id="SSF52540">
    <property type="entry name" value="P-loop containing nucleoside triphosphate hydrolases"/>
    <property type="match status" value="1"/>
</dbReference>
<dbReference type="GO" id="GO:0005524">
    <property type="term" value="F:ATP binding"/>
    <property type="evidence" value="ECO:0007669"/>
    <property type="project" value="UniProtKB-KW"/>
</dbReference>
<evidence type="ECO:0000313" key="6">
    <source>
        <dbReference type="EMBL" id="CAA9353245.1"/>
    </source>
</evidence>
<gene>
    <name evidence="6" type="ORF">AVDCRST_MAG72-1577</name>
</gene>
<dbReference type="SMART" id="SM00382">
    <property type="entry name" value="AAA"/>
    <property type="match status" value="1"/>
</dbReference>
<keyword evidence="1" id="KW-0813">Transport</keyword>
<feature type="domain" description="ABC transporter" evidence="5">
    <location>
        <begin position="10"/>
        <end position="244"/>
    </location>
</feature>
<dbReference type="Pfam" id="PF00005">
    <property type="entry name" value="ABC_tran"/>
    <property type="match status" value="1"/>
</dbReference>
<organism evidence="6">
    <name type="scientific">uncultured Nocardioidaceae bacterium</name>
    <dbReference type="NCBI Taxonomy" id="253824"/>
    <lineage>
        <taxon>Bacteria</taxon>
        <taxon>Bacillati</taxon>
        <taxon>Actinomycetota</taxon>
        <taxon>Actinomycetes</taxon>
        <taxon>Propionibacteriales</taxon>
        <taxon>Nocardioidaceae</taxon>
        <taxon>environmental samples</taxon>
    </lineage>
</organism>
<dbReference type="InterPro" id="IPR050153">
    <property type="entry name" value="Metal_Ion_Import_ABC"/>
</dbReference>
<dbReference type="PROSITE" id="PS00211">
    <property type="entry name" value="ABC_TRANSPORTER_1"/>
    <property type="match status" value="1"/>
</dbReference>
<evidence type="ECO:0000259" key="5">
    <source>
        <dbReference type="PROSITE" id="PS50893"/>
    </source>
</evidence>
<dbReference type="InterPro" id="IPR027417">
    <property type="entry name" value="P-loop_NTPase"/>
</dbReference>
<sequence>MPVNDPTTVVQVRDGAVSLGGRPVLRRIDLSIAPGEVLAVLGANGSGKSTLVRAITGLAPLSHGEVLLFDTPVSRFRDWKRVGFVPQRATAASGVPASVWEVVAAGRLSHRAPFRPMRAGDRAAVAAAIAAVGLTDRSREGVSTLSGGQQQRVLIARAIAGEPDLLILDEPTAGIDRQSQESLAETLRLATTRGVTIVLVTHELGPLAGLIGRTVVMRDGQVTYDGPPTSTDHADLDPGHHHHLPGAGADYAPVVTAPIGGAGRPMGGRHLR</sequence>
<evidence type="ECO:0000256" key="3">
    <source>
        <dbReference type="ARBA" id="ARBA00022840"/>
    </source>
</evidence>
<keyword evidence="2" id="KW-0547">Nucleotide-binding</keyword>
<dbReference type="EMBL" id="CADCUJ010000069">
    <property type="protein sequence ID" value="CAA9353245.1"/>
    <property type="molecule type" value="Genomic_DNA"/>
</dbReference>
<reference evidence="6" key="1">
    <citation type="submission" date="2020-02" db="EMBL/GenBank/DDBJ databases">
        <authorList>
            <person name="Meier V. D."/>
        </authorList>
    </citation>
    <scope>NUCLEOTIDE SEQUENCE</scope>
    <source>
        <strain evidence="6">AVDCRST_MAG72</strain>
    </source>
</reference>
<dbReference type="PANTHER" id="PTHR42734">
    <property type="entry name" value="METAL TRANSPORT SYSTEM ATP-BINDING PROTEIN TM_0124-RELATED"/>
    <property type="match status" value="1"/>
</dbReference>
<protein>
    <submittedName>
        <fullName evidence="6">Zinc ABC transporter, ATP-binding protein ZnuC</fullName>
    </submittedName>
</protein>